<keyword evidence="6" id="KW-1185">Reference proteome</keyword>
<sequence length="157" mass="15912">MSARLRVAVLLAAWLALPAAAAAPPALGRLFATPAERAEMESHRGSSAALMPQTGAEAEAAFGAAGTPPAAQAPAGAAPAAPPPPPPTLVMNGVLRSSSGDSTVWLNNVPQRGAQNHFANRGGSALTVTLPSGKRIVLKPGQRYDLGEGRIKDVNEP</sequence>
<keyword evidence="2" id="KW-0732">Signal</keyword>
<feature type="region of interest" description="Disordered" evidence="1">
    <location>
        <begin position="38"/>
        <end position="95"/>
    </location>
</feature>
<organism evidence="3 5">
    <name type="scientific">Duganella violaceipulchra</name>
    <dbReference type="NCBI Taxonomy" id="2849652"/>
    <lineage>
        <taxon>Bacteria</taxon>
        <taxon>Pseudomonadati</taxon>
        <taxon>Pseudomonadota</taxon>
        <taxon>Betaproteobacteria</taxon>
        <taxon>Burkholderiales</taxon>
        <taxon>Oxalobacteraceae</taxon>
        <taxon>Telluria group</taxon>
        <taxon>Duganella</taxon>
    </lineage>
</organism>
<reference evidence="3" key="1">
    <citation type="submission" date="2021-07" db="EMBL/GenBank/DDBJ databases">
        <title>Characterization of violacein-producing bacteria and related species.</title>
        <authorList>
            <person name="Wilson H.S."/>
            <person name="De Leon M.E."/>
        </authorList>
    </citation>
    <scope>NUCLEOTIDE SEQUENCE</scope>
    <source>
        <strain evidence="3">HSC-15S17</strain>
    </source>
</reference>
<evidence type="ECO:0008006" key="7">
    <source>
        <dbReference type="Google" id="ProtNLM"/>
    </source>
</evidence>
<feature type="chain" id="PRO_5041287634" description="MSHA biogenesis protein MshK" evidence="2">
    <location>
        <begin position="23"/>
        <end position="157"/>
    </location>
</feature>
<accession>A0AA41H9X2</accession>
<dbReference type="AlphaFoldDB" id="A0AA41H9X2"/>
<feature type="compositionally biased region" description="Low complexity" evidence="1">
    <location>
        <begin position="53"/>
        <end position="79"/>
    </location>
</feature>
<evidence type="ECO:0000256" key="1">
    <source>
        <dbReference type="SAM" id="MobiDB-lite"/>
    </source>
</evidence>
<protein>
    <recommendedName>
        <fullName evidence="7">MSHA biogenesis protein MshK</fullName>
    </recommendedName>
</protein>
<evidence type="ECO:0000256" key="2">
    <source>
        <dbReference type="SAM" id="SignalP"/>
    </source>
</evidence>
<dbReference type="Proteomes" id="UP001155901">
    <property type="component" value="Unassembled WGS sequence"/>
</dbReference>
<evidence type="ECO:0000313" key="5">
    <source>
        <dbReference type="Proteomes" id="UP001155901"/>
    </source>
</evidence>
<name>A0AA41H9X2_9BURK</name>
<proteinExistence type="predicted"/>
<evidence type="ECO:0000313" key="6">
    <source>
        <dbReference type="Proteomes" id="UP001162889"/>
    </source>
</evidence>
<dbReference type="RefSeq" id="WP_217944077.1">
    <property type="nucleotide sequence ID" value="NZ_JAHTGR010000011.1"/>
</dbReference>
<evidence type="ECO:0000313" key="4">
    <source>
        <dbReference type="EMBL" id="MCP2007662.1"/>
    </source>
</evidence>
<comment type="caution">
    <text evidence="3">The sequence shown here is derived from an EMBL/GenBank/DDBJ whole genome shotgun (WGS) entry which is preliminary data.</text>
</comment>
<dbReference type="EMBL" id="JAHTGR010000011">
    <property type="protein sequence ID" value="MBV6323384.1"/>
    <property type="molecule type" value="Genomic_DNA"/>
</dbReference>
<dbReference type="EMBL" id="JALJZU010000002">
    <property type="protein sequence ID" value="MCP2007662.1"/>
    <property type="molecule type" value="Genomic_DNA"/>
</dbReference>
<evidence type="ECO:0000313" key="3">
    <source>
        <dbReference type="EMBL" id="MBV6323384.1"/>
    </source>
</evidence>
<feature type="signal peptide" evidence="2">
    <location>
        <begin position="1"/>
        <end position="22"/>
    </location>
</feature>
<gene>
    <name evidence="3" type="ORF">KVP70_20835</name>
    <name evidence="4" type="ORF">L1274_001355</name>
</gene>
<reference evidence="4" key="2">
    <citation type="submission" date="2022-03" db="EMBL/GenBank/DDBJ databases">
        <title>Genome Encyclopedia of Bacteria and Archaea VI: Functional Genomics of Type Strains.</title>
        <authorList>
            <person name="Whitman W."/>
        </authorList>
    </citation>
    <scope>NUCLEOTIDE SEQUENCE</scope>
    <source>
        <strain evidence="4">HSC-15S17</strain>
    </source>
</reference>
<dbReference type="Proteomes" id="UP001162889">
    <property type="component" value="Unassembled WGS sequence"/>
</dbReference>